<keyword evidence="2" id="KW-0732">Signal</keyword>
<accession>A0A1G8ZZL9</accession>
<feature type="region of interest" description="Disordered" evidence="1">
    <location>
        <begin position="71"/>
        <end position="92"/>
    </location>
</feature>
<evidence type="ECO:0000313" key="5">
    <source>
        <dbReference type="Proteomes" id="UP000198510"/>
    </source>
</evidence>
<dbReference type="RefSeq" id="WP_245705966.1">
    <property type="nucleotide sequence ID" value="NZ_FNFO01000002.1"/>
</dbReference>
<evidence type="ECO:0000256" key="1">
    <source>
        <dbReference type="SAM" id="MobiDB-lite"/>
    </source>
</evidence>
<proteinExistence type="predicted"/>
<evidence type="ECO:0000256" key="2">
    <source>
        <dbReference type="SAM" id="SignalP"/>
    </source>
</evidence>
<dbReference type="Gene3D" id="2.40.128.520">
    <property type="match status" value="1"/>
</dbReference>
<dbReference type="EMBL" id="FNFO01000002">
    <property type="protein sequence ID" value="SDK20556.1"/>
    <property type="molecule type" value="Genomic_DNA"/>
</dbReference>
<keyword evidence="5" id="KW-1185">Reference proteome</keyword>
<dbReference type="PANTHER" id="PTHR36919:SF2">
    <property type="entry name" value="BLL6627 PROTEIN"/>
    <property type="match status" value="1"/>
</dbReference>
<feature type="domain" description="DUF2147" evidence="3">
    <location>
        <begin position="41"/>
        <end position="156"/>
    </location>
</feature>
<feature type="chain" id="PRO_5011455676" evidence="2">
    <location>
        <begin position="21"/>
        <end position="158"/>
    </location>
</feature>
<organism evidence="4 5">
    <name type="scientific">Catalinimonas alkaloidigena</name>
    <dbReference type="NCBI Taxonomy" id="1075417"/>
    <lineage>
        <taxon>Bacteria</taxon>
        <taxon>Pseudomonadati</taxon>
        <taxon>Bacteroidota</taxon>
        <taxon>Cytophagia</taxon>
        <taxon>Cytophagales</taxon>
        <taxon>Catalimonadaceae</taxon>
        <taxon>Catalinimonas</taxon>
    </lineage>
</organism>
<dbReference type="PANTHER" id="PTHR36919">
    <property type="entry name" value="BLR1215 PROTEIN"/>
    <property type="match status" value="1"/>
</dbReference>
<sequence>MLKKILFFFPAFVLSLTAAASGMTTPAAATLPADNPDAVVGIWKVGSGDAHVQIYKEGSEYFGKIVWLKEPNDENGKPKVDKNNPEEGKRNDPVLGMQMLRHFEYDEDNVWEDGEIYDPKSGKLYSCKMTLVKPNVLEVRGYIGISLIGRTDTWTRVE</sequence>
<dbReference type="STRING" id="1075417.SAMN05421823_102138"/>
<evidence type="ECO:0000313" key="4">
    <source>
        <dbReference type="EMBL" id="SDK20556.1"/>
    </source>
</evidence>
<reference evidence="4 5" key="1">
    <citation type="submission" date="2016-10" db="EMBL/GenBank/DDBJ databases">
        <authorList>
            <person name="de Groot N.N."/>
        </authorList>
    </citation>
    <scope>NUCLEOTIDE SEQUENCE [LARGE SCALE GENOMIC DNA]</scope>
    <source>
        <strain evidence="4 5">DSM 25186</strain>
    </source>
</reference>
<protein>
    <submittedName>
        <fullName evidence="4">Uncharacterized conserved protein, DUF2147 family</fullName>
    </submittedName>
</protein>
<dbReference type="AlphaFoldDB" id="A0A1G8ZZL9"/>
<dbReference type="InterPro" id="IPR019223">
    <property type="entry name" value="DUF2147"/>
</dbReference>
<evidence type="ECO:0000259" key="3">
    <source>
        <dbReference type="Pfam" id="PF09917"/>
    </source>
</evidence>
<gene>
    <name evidence="4" type="ORF">SAMN05421823_102138</name>
</gene>
<dbReference type="Proteomes" id="UP000198510">
    <property type="component" value="Unassembled WGS sequence"/>
</dbReference>
<dbReference type="Pfam" id="PF09917">
    <property type="entry name" value="DUF2147"/>
    <property type="match status" value="1"/>
</dbReference>
<name>A0A1G8ZZL9_9BACT</name>
<feature type="signal peptide" evidence="2">
    <location>
        <begin position="1"/>
        <end position="20"/>
    </location>
</feature>